<gene>
    <name evidence="1" type="ORF">GCM10023321_47750</name>
</gene>
<evidence type="ECO:0000313" key="2">
    <source>
        <dbReference type="Proteomes" id="UP001428817"/>
    </source>
</evidence>
<dbReference type="EMBL" id="BAABJP010000026">
    <property type="protein sequence ID" value="GAA5162320.1"/>
    <property type="molecule type" value="Genomic_DNA"/>
</dbReference>
<name>A0ABP9QI69_9PSEU</name>
<keyword evidence="2" id="KW-1185">Reference proteome</keyword>
<reference evidence="2" key="1">
    <citation type="journal article" date="2019" name="Int. J. Syst. Evol. Microbiol.">
        <title>The Global Catalogue of Microorganisms (GCM) 10K type strain sequencing project: providing services to taxonomists for standard genome sequencing and annotation.</title>
        <authorList>
            <consortium name="The Broad Institute Genomics Platform"/>
            <consortium name="The Broad Institute Genome Sequencing Center for Infectious Disease"/>
            <person name="Wu L."/>
            <person name="Ma J."/>
        </authorList>
    </citation>
    <scope>NUCLEOTIDE SEQUENCE [LARGE SCALE GENOMIC DNA]</scope>
    <source>
        <strain evidence="2">JCM 18303</strain>
    </source>
</reference>
<comment type="caution">
    <text evidence="1">The sequence shown here is derived from an EMBL/GenBank/DDBJ whole genome shotgun (WGS) entry which is preliminary data.</text>
</comment>
<protein>
    <submittedName>
        <fullName evidence="1">Uncharacterized protein</fullName>
    </submittedName>
</protein>
<sequence length="55" mass="5811">MADKRLTAFLYAVHSGDPDQVRAVLAEDVVVALQNRLAPTLGVPALALVPQEGGR</sequence>
<organism evidence="1 2">
    <name type="scientific">Pseudonocardia eucalypti</name>
    <dbReference type="NCBI Taxonomy" id="648755"/>
    <lineage>
        <taxon>Bacteria</taxon>
        <taxon>Bacillati</taxon>
        <taxon>Actinomycetota</taxon>
        <taxon>Actinomycetes</taxon>
        <taxon>Pseudonocardiales</taxon>
        <taxon>Pseudonocardiaceae</taxon>
        <taxon>Pseudonocardia</taxon>
    </lineage>
</organism>
<accession>A0ABP9QI69</accession>
<dbReference type="Proteomes" id="UP001428817">
    <property type="component" value="Unassembled WGS sequence"/>
</dbReference>
<dbReference type="RefSeq" id="WP_185065920.1">
    <property type="nucleotide sequence ID" value="NZ_BAABJP010000026.1"/>
</dbReference>
<proteinExistence type="predicted"/>
<evidence type="ECO:0000313" key="1">
    <source>
        <dbReference type="EMBL" id="GAA5162320.1"/>
    </source>
</evidence>